<dbReference type="RefSeq" id="WP_241371127.1">
    <property type="nucleotide sequence ID" value="NZ_JAKZFC010000013.1"/>
</dbReference>
<dbReference type="NCBIfam" id="NF005559">
    <property type="entry name" value="PRK07231.1"/>
    <property type="match status" value="1"/>
</dbReference>
<dbReference type="InterPro" id="IPR036291">
    <property type="entry name" value="NAD(P)-bd_dom_sf"/>
</dbReference>
<protein>
    <submittedName>
        <fullName evidence="5">SDR family oxidoreductase</fullName>
    </submittedName>
</protein>
<dbReference type="Gene3D" id="3.40.50.720">
    <property type="entry name" value="NAD(P)-binding Rossmann-like Domain"/>
    <property type="match status" value="1"/>
</dbReference>
<evidence type="ECO:0000259" key="4">
    <source>
        <dbReference type="SMART" id="SM00822"/>
    </source>
</evidence>
<keyword evidence="2" id="KW-0560">Oxidoreductase</keyword>
<proteinExistence type="inferred from homology"/>
<dbReference type="SMART" id="SM00822">
    <property type="entry name" value="PKS_KR"/>
    <property type="match status" value="1"/>
</dbReference>
<evidence type="ECO:0000256" key="1">
    <source>
        <dbReference type="ARBA" id="ARBA00006484"/>
    </source>
</evidence>
<feature type="domain" description="Ketoreductase" evidence="4">
    <location>
        <begin position="6"/>
        <end position="184"/>
    </location>
</feature>
<reference evidence="5 6" key="1">
    <citation type="submission" date="2022-03" db="EMBL/GenBank/DDBJ databases">
        <authorList>
            <person name="Jo J.-H."/>
            <person name="Im W.-T."/>
        </authorList>
    </citation>
    <scope>NUCLEOTIDE SEQUENCE [LARGE SCALE GENOMIC DNA]</scope>
    <source>
        <strain evidence="5 6">MA9</strain>
    </source>
</reference>
<comment type="caution">
    <text evidence="5">The sequence shown here is derived from an EMBL/GenBank/DDBJ whole genome shotgun (WGS) entry which is preliminary data.</text>
</comment>
<dbReference type="PROSITE" id="PS00061">
    <property type="entry name" value="ADH_SHORT"/>
    <property type="match status" value="1"/>
</dbReference>
<dbReference type="EMBL" id="JAKZFC010000013">
    <property type="protein sequence ID" value="MCH7323967.1"/>
    <property type="molecule type" value="Genomic_DNA"/>
</dbReference>
<dbReference type="InterPro" id="IPR002347">
    <property type="entry name" value="SDR_fam"/>
</dbReference>
<evidence type="ECO:0000313" key="6">
    <source>
        <dbReference type="Proteomes" id="UP001316087"/>
    </source>
</evidence>
<evidence type="ECO:0000256" key="2">
    <source>
        <dbReference type="ARBA" id="ARBA00023002"/>
    </source>
</evidence>
<evidence type="ECO:0000313" key="5">
    <source>
        <dbReference type="EMBL" id="MCH7323967.1"/>
    </source>
</evidence>
<keyword evidence="6" id="KW-1185">Reference proteome</keyword>
<dbReference type="CDD" id="cd05233">
    <property type="entry name" value="SDR_c"/>
    <property type="match status" value="1"/>
</dbReference>
<evidence type="ECO:0000256" key="3">
    <source>
        <dbReference type="ARBA" id="ARBA00023027"/>
    </source>
</evidence>
<sequence>MDFEGKVVLITGAAGGIGKETARLFAEQGAKLSLVDMDAQALESLVNELDLKDYLLQTADVTSEEQVQNFVLQTKEKYGKIDVFFNNAGIEGKIASIVETTEENLDKVLSVNIKGVFFGLKHVMATMMKQKFGSIINTSSITGLKGSLGLAPYSASKHAVLGLTKTAALESAGMGIRVNAICPGYVETRMMQSIEQGRGPEYANQMRERALSKVPMNRYAQSHEIAELVLFLASDKATFITGSHYLIDGGNLA</sequence>
<dbReference type="InterPro" id="IPR020904">
    <property type="entry name" value="Sc_DH/Rdtase_CS"/>
</dbReference>
<dbReference type="PANTHER" id="PTHR24321">
    <property type="entry name" value="DEHYDROGENASES, SHORT CHAIN"/>
    <property type="match status" value="1"/>
</dbReference>
<dbReference type="PRINTS" id="PR00080">
    <property type="entry name" value="SDRFAMILY"/>
</dbReference>
<dbReference type="InterPro" id="IPR057326">
    <property type="entry name" value="KR_dom"/>
</dbReference>
<dbReference type="Proteomes" id="UP001316087">
    <property type="component" value="Unassembled WGS sequence"/>
</dbReference>
<dbReference type="Pfam" id="PF13561">
    <property type="entry name" value="adh_short_C2"/>
    <property type="match status" value="1"/>
</dbReference>
<dbReference type="PRINTS" id="PR00081">
    <property type="entry name" value="GDHRDH"/>
</dbReference>
<dbReference type="PANTHER" id="PTHR24321:SF8">
    <property type="entry name" value="ESTRADIOL 17-BETA-DEHYDROGENASE 8-RELATED"/>
    <property type="match status" value="1"/>
</dbReference>
<organism evidence="5 6">
    <name type="scientific">Solibacillus palustris</name>
    <dbReference type="NCBI Taxonomy" id="2908203"/>
    <lineage>
        <taxon>Bacteria</taxon>
        <taxon>Bacillati</taxon>
        <taxon>Bacillota</taxon>
        <taxon>Bacilli</taxon>
        <taxon>Bacillales</taxon>
        <taxon>Caryophanaceae</taxon>
        <taxon>Solibacillus</taxon>
    </lineage>
</organism>
<accession>A0ABS9UI45</accession>
<dbReference type="SUPFAM" id="SSF51735">
    <property type="entry name" value="NAD(P)-binding Rossmann-fold domains"/>
    <property type="match status" value="1"/>
</dbReference>
<keyword evidence="3" id="KW-0520">NAD</keyword>
<name>A0ABS9UI45_9BACL</name>
<gene>
    <name evidence="5" type="ORF">LZ480_19065</name>
</gene>
<comment type="similarity">
    <text evidence="1">Belongs to the short-chain dehydrogenases/reductases (SDR) family.</text>
</comment>